<sequence>MVNKSESLPGNIKYKIPTSRLSVRALKAKADARRTIIQIIADWINLKIGSIGFPVFNFPKQGFPFIRFEGRNGLAD</sequence>
<protein>
    <submittedName>
        <fullName evidence="1">Uncharacterized protein</fullName>
    </submittedName>
</protein>
<name>A0A1F6BKF6_9BACT</name>
<reference evidence="1 2" key="1">
    <citation type="journal article" date="2016" name="Nat. Commun.">
        <title>Thousands of microbial genomes shed light on interconnected biogeochemical processes in an aquifer system.</title>
        <authorList>
            <person name="Anantharaman K."/>
            <person name="Brown C.T."/>
            <person name="Hug L.A."/>
            <person name="Sharon I."/>
            <person name="Castelle C.J."/>
            <person name="Probst A.J."/>
            <person name="Thomas B.C."/>
            <person name="Singh A."/>
            <person name="Wilkins M.J."/>
            <person name="Karaoz U."/>
            <person name="Brodie E.L."/>
            <person name="Williams K.H."/>
            <person name="Hubbard S.S."/>
            <person name="Banfield J.F."/>
        </authorList>
    </citation>
    <scope>NUCLEOTIDE SEQUENCE [LARGE SCALE GENOMIC DNA]</scope>
</reference>
<evidence type="ECO:0000313" key="2">
    <source>
        <dbReference type="Proteomes" id="UP000176228"/>
    </source>
</evidence>
<organism evidence="1 2">
    <name type="scientific">Candidatus Gottesmanbacteria bacterium RIFCSPLOWO2_01_FULL_42_22</name>
    <dbReference type="NCBI Taxonomy" id="1798391"/>
    <lineage>
        <taxon>Bacteria</taxon>
        <taxon>Candidatus Gottesmaniibacteriota</taxon>
    </lineage>
</organism>
<dbReference type="Proteomes" id="UP000176228">
    <property type="component" value="Unassembled WGS sequence"/>
</dbReference>
<accession>A0A1F6BKF6</accession>
<comment type="caution">
    <text evidence="1">The sequence shown here is derived from an EMBL/GenBank/DDBJ whole genome shotgun (WGS) entry which is preliminary data.</text>
</comment>
<dbReference type="AlphaFoldDB" id="A0A1F6BKF6"/>
<proteinExistence type="predicted"/>
<gene>
    <name evidence="1" type="ORF">A2968_04155</name>
</gene>
<evidence type="ECO:0000313" key="1">
    <source>
        <dbReference type="EMBL" id="OGG37390.1"/>
    </source>
</evidence>
<dbReference type="EMBL" id="MFJU01000001">
    <property type="protein sequence ID" value="OGG37390.1"/>
    <property type="molecule type" value="Genomic_DNA"/>
</dbReference>